<proteinExistence type="predicted"/>
<organism evidence="1 2">
    <name type="scientific">Trichogramma brassicae</name>
    <dbReference type="NCBI Taxonomy" id="86971"/>
    <lineage>
        <taxon>Eukaryota</taxon>
        <taxon>Metazoa</taxon>
        <taxon>Ecdysozoa</taxon>
        <taxon>Arthropoda</taxon>
        <taxon>Hexapoda</taxon>
        <taxon>Insecta</taxon>
        <taxon>Pterygota</taxon>
        <taxon>Neoptera</taxon>
        <taxon>Endopterygota</taxon>
        <taxon>Hymenoptera</taxon>
        <taxon>Apocrita</taxon>
        <taxon>Proctotrupomorpha</taxon>
        <taxon>Chalcidoidea</taxon>
        <taxon>Trichogrammatidae</taxon>
        <taxon>Trichogramma</taxon>
    </lineage>
</organism>
<dbReference type="AlphaFoldDB" id="A0A6H5IWT5"/>
<reference evidence="1 2" key="1">
    <citation type="submission" date="2020-02" db="EMBL/GenBank/DDBJ databases">
        <authorList>
            <person name="Ferguson B K."/>
        </authorList>
    </citation>
    <scope>NUCLEOTIDE SEQUENCE [LARGE SCALE GENOMIC DNA]</scope>
</reference>
<sequence length="118" mass="13628">MTKIHLKSQRYHSLNRDQKSYIQAIHKKHPEKELTLEEYPHLDFDHKSKKMTINPALELSKAICKNNSVVDAIPKLIPTQAKPVCRIIFYSIAIARNISTCSLGKTREKNATERRCIT</sequence>
<dbReference type="Proteomes" id="UP000479190">
    <property type="component" value="Unassembled WGS sequence"/>
</dbReference>
<evidence type="ECO:0000313" key="1">
    <source>
        <dbReference type="EMBL" id="CAB0040428.1"/>
    </source>
</evidence>
<keyword evidence="2" id="KW-1185">Reference proteome</keyword>
<protein>
    <submittedName>
        <fullName evidence="1">Uncharacterized protein</fullName>
    </submittedName>
</protein>
<gene>
    <name evidence="1" type="ORF">TBRA_LOCUS12137</name>
</gene>
<evidence type="ECO:0000313" key="2">
    <source>
        <dbReference type="Proteomes" id="UP000479190"/>
    </source>
</evidence>
<name>A0A6H5IWT5_9HYME</name>
<dbReference type="EMBL" id="CADCXV010001022">
    <property type="protein sequence ID" value="CAB0040428.1"/>
    <property type="molecule type" value="Genomic_DNA"/>
</dbReference>
<dbReference type="OrthoDB" id="10060449at2759"/>
<accession>A0A6H5IWT5</accession>